<dbReference type="InterPro" id="IPR050397">
    <property type="entry name" value="Env_Response_Regulators"/>
</dbReference>
<reference evidence="5 6" key="1">
    <citation type="submission" date="2022-07" db="EMBL/GenBank/DDBJ databases">
        <authorList>
            <person name="Li W.-J."/>
            <person name="Deng Q.-Q."/>
        </authorList>
    </citation>
    <scope>NUCLEOTIDE SEQUENCE [LARGE SCALE GENOMIC DNA]</scope>
    <source>
        <strain evidence="5 6">SYSU M60028</strain>
    </source>
</reference>
<feature type="domain" description="HTH crp-type" evidence="4">
    <location>
        <begin position="143"/>
        <end position="209"/>
    </location>
</feature>
<keyword evidence="6" id="KW-1185">Reference proteome</keyword>
<dbReference type="Gene3D" id="2.60.120.10">
    <property type="entry name" value="Jelly Rolls"/>
    <property type="match status" value="1"/>
</dbReference>
<evidence type="ECO:0000256" key="1">
    <source>
        <dbReference type="ARBA" id="ARBA00023015"/>
    </source>
</evidence>
<evidence type="ECO:0000313" key="5">
    <source>
        <dbReference type="EMBL" id="MCP8937531.1"/>
    </source>
</evidence>
<dbReference type="CDD" id="cd00038">
    <property type="entry name" value="CAP_ED"/>
    <property type="match status" value="1"/>
</dbReference>
<sequence length="253" mass="27933">MPNDVANRLLAALPERDWARLQDRFRIVDLTLGKVLFEANQRIEQLLFPLKGVISTVATFENGAEVEMATTGNEGMVSVAAALSSDTAINRSLVQVPGCALAIDYAEFRRAEKEFPSFRETLLIYTQAFLAQTLQTVACNAVHSVEERASRWLLMTHDRAGQDTFVLTQEFLAEMLGVSRPAVSMVARSLQKDGLIQYNRGVVRIVDRPALEASSCECYSIIRAQYERRLFRILNANGHGPIGAAGKGQTAEA</sequence>
<protein>
    <submittedName>
        <fullName evidence="5">Crp/Fnr family transcriptional regulator</fullName>
    </submittedName>
</protein>
<dbReference type="PROSITE" id="PS51063">
    <property type="entry name" value="HTH_CRP_2"/>
    <property type="match status" value="1"/>
</dbReference>
<dbReference type="PANTHER" id="PTHR24567">
    <property type="entry name" value="CRP FAMILY TRANSCRIPTIONAL REGULATORY PROTEIN"/>
    <property type="match status" value="1"/>
</dbReference>
<evidence type="ECO:0000313" key="6">
    <source>
        <dbReference type="Proteomes" id="UP001205890"/>
    </source>
</evidence>
<keyword evidence="2" id="KW-0238">DNA-binding</keyword>
<dbReference type="SMART" id="SM00419">
    <property type="entry name" value="HTH_CRP"/>
    <property type="match status" value="1"/>
</dbReference>
<evidence type="ECO:0000256" key="2">
    <source>
        <dbReference type="ARBA" id="ARBA00023125"/>
    </source>
</evidence>
<dbReference type="InterPro" id="IPR014710">
    <property type="entry name" value="RmlC-like_jellyroll"/>
</dbReference>
<gene>
    <name evidence="5" type="ORF">NK718_03305</name>
</gene>
<keyword evidence="3" id="KW-0804">Transcription</keyword>
<dbReference type="InterPro" id="IPR012318">
    <property type="entry name" value="HTH_CRP"/>
</dbReference>
<proteinExistence type="predicted"/>
<evidence type="ECO:0000259" key="4">
    <source>
        <dbReference type="PROSITE" id="PS51063"/>
    </source>
</evidence>
<dbReference type="SUPFAM" id="SSF46785">
    <property type="entry name" value="Winged helix' DNA-binding domain"/>
    <property type="match status" value="1"/>
</dbReference>
<dbReference type="InterPro" id="IPR036388">
    <property type="entry name" value="WH-like_DNA-bd_sf"/>
</dbReference>
<dbReference type="InterPro" id="IPR036390">
    <property type="entry name" value="WH_DNA-bd_sf"/>
</dbReference>
<name>A0ABT1L7R2_9HYPH</name>
<comment type="caution">
    <text evidence="5">The sequence shown here is derived from an EMBL/GenBank/DDBJ whole genome shotgun (WGS) entry which is preliminary data.</text>
</comment>
<organism evidence="5 6">
    <name type="scientific">Alsobacter ponti</name>
    <dbReference type="NCBI Taxonomy" id="2962936"/>
    <lineage>
        <taxon>Bacteria</taxon>
        <taxon>Pseudomonadati</taxon>
        <taxon>Pseudomonadota</taxon>
        <taxon>Alphaproteobacteria</taxon>
        <taxon>Hyphomicrobiales</taxon>
        <taxon>Alsobacteraceae</taxon>
        <taxon>Alsobacter</taxon>
    </lineage>
</organism>
<dbReference type="InterPro" id="IPR000595">
    <property type="entry name" value="cNMP-bd_dom"/>
</dbReference>
<keyword evidence="1" id="KW-0805">Transcription regulation</keyword>
<dbReference type="EMBL" id="JANCLU010000002">
    <property type="protein sequence ID" value="MCP8937531.1"/>
    <property type="molecule type" value="Genomic_DNA"/>
</dbReference>
<dbReference type="Pfam" id="PF13545">
    <property type="entry name" value="HTH_Crp_2"/>
    <property type="match status" value="1"/>
</dbReference>
<accession>A0ABT1L7R2</accession>
<dbReference type="SUPFAM" id="SSF51206">
    <property type="entry name" value="cAMP-binding domain-like"/>
    <property type="match status" value="1"/>
</dbReference>
<dbReference type="InterPro" id="IPR018490">
    <property type="entry name" value="cNMP-bd_dom_sf"/>
</dbReference>
<dbReference type="Proteomes" id="UP001205890">
    <property type="component" value="Unassembled WGS sequence"/>
</dbReference>
<dbReference type="RefSeq" id="WP_254738605.1">
    <property type="nucleotide sequence ID" value="NZ_JANCLU010000002.1"/>
</dbReference>
<evidence type="ECO:0000256" key="3">
    <source>
        <dbReference type="ARBA" id="ARBA00023163"/>
    </source>
</evidence>
<dbReference type="PANTHER" id="PTHR24567:SF74">
    <property type="entry name" value="HTH-TYPE TRANSCRIPTIONAL REGULATOR ARCR"/>
    <property type="match status" value="1"/>
</dbReference>
<dbReference type="Gene3D" id="1.10.10.10">
    <property type="entry name" value="Winged helix-like DNA-binding domain superfamily/Winged helix DNA-binding domain"/>
    <property type="match status" value="1"/>
</dbReference>